<comment type="similarity">
    <text evidence="4">Belongs to the thiolase-like superfamily. Beta-ketoacyl-ACP synthases family.</text>
</comment>
<dbReference type="SUPFAM" id="SSF53901">
    <property type="entry name" value="Thiolase-like"/>
    <property type="match status" value="1"/>
</dbReference>
<keyword evidence="1" id="KW-0596">Phosphopantetheine</keyword>
<comment type="caution">
    <text evidence="6">The sequence shown here is derived from an EMBL/GenBank/DDBJ whole genome shotgun (WGS) entry which is preliminary data.</text>
</comment>
<organism evidence="6 7">
    <name type="scientific">Colletotrichum spaethianum</name>
    <dbReference type="NCBI Taxonomy" id="700344"/>
    <lineage>
        <taxon>Eukaryota</taxon>
        <taxon>Fungi</taxon>
        <taxon>Dikarya</taxon>
        <taxon>Ascomycota</taxon>
        <taxon>Pezizomycotina</taxon>
        <taxon>Sordariomycetes</taxon>
        <taxon>Hypocreomycetidae</taxon>
        <taxon>Glomerellales</taxon>
        <taxon>Glomerellaceae</taxon>
        <taxon>Colletotrichum</taxon>
        <taxon>Colletotrichum spaethianum species complex</taxon>
    </lineage>
</organism>
<dbReference type="GeneID" id="73331514"/>
<dbReference type="PROSITE" id="PS52004">
    <property type="entry name" value="KS3_2"/>
    <property type="match status" value="1"/>
</dbReference>
<dbReference type="RefSeq" id="XP_049132881.1">
    <property type="nucleotide sequence ID" value="XM_049276924.1"/>
</dbReference>
<feature type="domain" description="Ketosynthase family 3 (KS3)" evidence="5">
    <location>
        <begin position="1"/>
        <end position="372"/>
    </location>
</feature>
<dbReference type="InterPro" id="IPR016039">
    <property type="entry name" value="Thiolase-like"/>
</dbReference>
<dbReference type="Pfam" id="PF00109">
    <property type="entry name" value="ketoacyl-synt"/>
    <property type="match status" value="1"/>
</dbReference>
<sequence>MSQKIARGPFPGNRFNAAAFYNPQKGRPGNMRYTEGYCISNNLEDFDAGFFGMNSSDTLCLDPQQRQLLECCFECLESGGVTLEDVAGTMTGVYVGNFASDYETLAFKEPERIEGMAVLGMGRTTVSNRVSYMYNLHGPSVTMDTACSSTLYALHFALQALRNGEIPAAFVGGVNLILTLEYHFAIGQIGALSPTAQCHAFDASADGYSRGEAINVMYLKRMSDAIRDGDPIRGVIRGSSLTANGKNNGITLPSALAQELSIRKAYEHSGPLDYNSVGYVECHGTGTPAGDPIETTAIGNVFGRHREWHDPLYIGSTKPQVGHGEACSAITSIMKVVLAMENGVIPGTVGVKKLNPACEFSVLRMTWLVRLV</sequence>
<gene>
    <name evidence="6" type="ORF">ColSpa_10712</name>
</gene>
<reference evidence="6 7" key="1">
    <citation type="submission" date="2022-03" db="EMBL/GenBank/DDBJ databases">
        <title>Genome data of Colletotrichum spp.</title>
        <authorList>
            <person name="Utami Y.D."/>
            <person name="Hiruma K."/>
        </authorList>
    </citation>
    <scope>NUCLEOTIDE SEQUENCE [LARGE SCALE GENOMIC DNA]</scope>
    <source>
        <strain evidence="6 7">MAFF 239500</strain>
    </source>
</reference>
<dbReference type="Pfam" id="PF02801">
    <property type="entry name" value="Ketoacyl-synt_C"/>
    <property type="match status" value="1"/>
</dbReference>
<name>A0AA37PE06_9PEZI</name>
<dbReference type="AlphaFoldDB" id="A0AA37PE06"/>
<dbReference type="PANTHER" id="PTHR43775">
    <property type="entry name" value="FATTY ACID SYNTHASE"/>
    <property type="match status" value="1"/>
</dbReference>
<dbReference type="SMART" id="SM00825">
    <property type="entry name" value="PKS_KS"/>
    <property type="match status" value="1"/>
</dbReference>
<dbReference type="GO" id="GO:0006633">
    <property type="term" value="P:fatty acid biosynthetic process"/>
    <property type="evidence" value="ECO:0007669"/>
    <property type="project" value="InterPro"/>
</dbReference>
<dbReference type="InterPro" id="IPR020841">
    <property type="entry name" value="PKS_Beta-ketoAc_synthase_dom"/>
</dbReference>
<evidence type="ECO:0000313" key="6">
    <source>
        <dbReference type="EMBL" id="GKT50531.1"/>
    </source>
</evidence>
<dbReference type="CDD" id="cd00833">
    <property type="entry name" value="PKS"/>
    <property type="match status" value="1"/>
</dbReference>
<keyword evidence="3 4" id="KW-0808">Transferase</keyword>
<keyword evidence="7" id="KW-1185">Reference proteome</keyword>
<dbReference type="GO" id="GO:0004312">
    <property type="term" value="F:fatty acid synthase activity"/>
    <property type="evidence" value="ECO:0007669"/>
    <property type="project" value="TreeGrafter"/>
</dbReference>
<dbReference type="PROSITE" id="PS00606">
    <property type="entry name" value="KS3_1"/>
    <property type="match status" value="1"/>
</dbReference>
<accession>A0AA37PE06</accession>
<evidence type="ECO:0000259" key="5">
    <source>
        <dbReference type="PROSITE" id="PS52004"/>
    </source>
</evidence>
<dbReference type="Gene3D" id="3.40.47.10">
    <property type="match status" value="1"/>
</dbReference>
<keyword evidence="2" id="KW-0597">Phosphoprotein</keyword>
<dbReference type="InterPro" id="IPR014031">
    <property type="entry name" value="Ketoacyl_synth_C"/>
</dbReference>
<dbReference type="Proteomes" id="UP001055115">
    <property type="component" value="Unassembled WGS sequence"/>
</dbReference>
<dbReference type="InterPro" id="IPR014030">
    <property type="entry name" value="Ketoacyl_synth_N"/>
</dbReference>
<evidence type="ECO:0000256" key="1">
    <source>
        <dbReference type="ARBA" id="ARBA00022450"/>
    </source>
</evidence>
<evidence type="ECO:0000256" key="3">
    <source>
        <dbReference type="ARBA" id="ARBA00022679"/>
    </source>
</evidence>
<evidence type="ECO:0000256" key="4">
    <source>
        <dbReference type="RuleBase" id="RU003694"/>
    </source>
</evidence>
<protein>
    <submittedName>
        <fullName evidence="6">Prosolanapyrone synthase</fullName>
    </submittedName>
</protein>
<proteinExistence type="inferred from homology"/>
<dbReference type="EMBL" id="BQXU01000038">
    <property type="protein sequence ID" value="GKT50531.1"/>
    <property type="molecule type" value="Genomic_DNA"/>
</dbReference>
<dbReference type="GO" id="GO:0044550">
    <property type="term" value="P:secondary metabolite biosynthetic process"/>
    <property type="evidence" value="ECO:0007669"/>
    <property type="project" value="TreeGrafter"/>
</dbReference>
<dbReference type="InterPro" id="IPR050091">
    <property type="entry name" value="PKS_NRPS_Biosynth_Enz"/>
</dbReference>
<evidence type="ECO:0000256" key="2">
    <source>
        <dbReference type="ARBA" id="ARBA00022553"/>
    </source>
</evidence>
<dbReference type="PANTHER" id="PTHR43775:SF50">
    <property type="entry name" value="HIGHLY REDUCING POLYKETIDE SYNTHASE SRDA"/>
    <property type="match status" value="1"/>
</dbReference>
<dbReference type="InterPro" id="IPR018201">
    <property type="entry name" value="Ketoacyl_synth_AS"/>
</dbReference>
<dbReference type="GO" id="GO:0004315">
    <property type="term" value="F:3-oxoacyl-[acyl-carrier-protein] synthase activity"/>
    <property type="evidence" value="ECO:0007669"/>
    <property type="project" value="InterPro"/>
</dbReference>
<evidence type="ECO:0000313" key="7">
    <source>
        <dbReference type="Proteomes" id="UP001055115"/>
    </source>
</evidence>